<keyword evidence="3" id="KW-0611">Plant defense</keyword>
<dbReference type="Proteomes" id="UP000257109">
    <property type="component" value="Unassembled WGS sequence"/>
</dbReference>
<evidence type="ECO:0000313" key="7">
    <source>
        <dbReference type="Proteomes" id="UP000257109"/>
    </source>
</evidence>
<accession>A0A371HWB0</accession>
<dbReference type="Gene3D" id="3.80.10.10">
    <property type="entry name" value="Ribonuclease Inhibitor"/>
    <property type="match status" value="2"/>
</dbReference>
<dbReference type="InterPro" id="IPR036390">
    <property type="entry name" value="WH_DNA-bd_sf"/>
</dbReference>
<keyword evidence="2" id="KW-0677">Repeat</keyword>
<reference evidence="6" key="1">
    <citation type="submission" date="2018-05" db="EMBL/GenBank/DDBJ databases">
        <title>Draft genome of Mucuna pruriens seed.</title>
        <authorList>
            <person name="Nnadi N.E."/>
            <person name="Vos R."/>
            <person name="Hasami M.H."/>
            <person name="Devisetty U.K."/>
            <person name="Aguiy J.C."/>
        </authorList>
    </citation>
    <scope>NUCLEOTIDE SEQUENCE [LARGE SCALE GENOMIC DNA]</scope>
    <source>
        <strain evidence="6">JCA_2017</strain>
    </source>
</reference>
<dbReference type="PROSITE" id="PS50104">
    <property type="entry name" value="TIR"/>
    <property type="match status" value="1"/>
</dbReference>
<dbReference type="Pfam" id="PF23282">
    <property type="entry name" value="WHD_ROQ1"/>
    <property type="match status" value="1"/>
</dbReference>
<protein>
    <submittedName>
        <fullName evidence="6">TMV resistance protein N</fullName>
    </submittedName>
</protein>
<evidence type="ECO:0000259" key="5">
    <source>
        <dbReference type="PROSITE" id="PS50104"/>
    </source>
</evidence>
<dbReference type="Gene3D" id="3.40.50.300">
    <property type="entry name" value="P-loop containing nucleotide triphosphate hydrolases"/>
    <property type="match status" value="1"/>
</dbReference>
<dbReference type="OrthoDB" id="1435371at2759"/>
<organism evidence="6 7">
    <name type="scientific">Mucuna pruriens</name>
    <name type="common">Velvet bean</name>
    <name type="synonym">Dolichos pruriens</name>
    <dbReference type="NCBI Taxonomy" id="157652"/>
    <lineage>
        <taxon>Eukaryota</taxon>
        <taxon>Viridiplantae</taxon>
        <taxon>Streptophyta</taxon>
        <taxon>Embryophyta</taxon>
        <taxon>Tracheophyta</taxon>
        <taxon>Spermatophyta</taxon>
        <taxon>Magnoliopsida</taxon>
        <taxon>eudicotyledons</taxon>
        <taxon>Gunneridae</taxon>
        <taxon>Pentapetalae</taxon>
        <taxon>rosids</taxon>
        <taxon>fabids</taxon>
        <taxon>Fabales</taxon>
        <taxon>Fabaceae</taxon>
        <taxon>Papilionoideae</taxon>
        <taxon>50 kb inversion clade</taxon>
        <taxon>NPAAA clade</taxon>
        <taxon>indigoferoid/millettioid clade</taxon>
        <taxon>Phaseoleae</taxon>
        <taxon>Mucuna</taxon>
    </lineage>
</organism>
<keyword evidence="7" id="KW-1185">Reference proteome</keyword>
<evidence type="ECO:0000313" key="6">
    <source>
        <dbReference type="EMBL" id="RDY07086.1"/>
    </source>
</evidence>
<dbReference type="AlphaFoldDB" id="A0A371HWB0"/>
<evidence type="ECO:0000256" key="2">
    <source>
        <dbReference type="ARBA" id="ARBA00022737"/>
    </source>
</evidence>
<dbReference type="GO" id="GO:0043531">
    <property type="term" value="F:ADP binding"/>
    <property type="evidence" value="ECO:0007669"/>
    <property type="project" value="InterPro"/>
</dbReference>
<dbReference type="SUPFAM" id="SSF52540">
    <property type="entry name" value="P-loop containing nucleoside triphosphate hydrolases"/>
    <property type="match status" value="1"/>
</dbReference>
<dbReference type="InterPro" id="IPR032675">
    <property type="entry name" value="LRR_dom_sf"/>
</dbReference>
<evidence type="ECO:0000256" key="4">
    <source>
        <dbReference type="ARBA" id="ARBA00023027"/>
    </source>
</evidence>
<keyword evidence="1" id="KW-0433">Leucine-rich repeat</keyword>
<dbReference type="InterPro" id="IPR042197">
    <property type="entry name" value="Apaf_helical"/>
</dbReference>
<dbReference type="InterPro" id="IPR044974">
    <property type="entry name" value="Disease_R_plants"/>
</dbReference>
<dbReference type="Pfam" id="PF01582">
    <property type="entry name" value="TIR"/>
    <property type="match status" value="1"/>
</dbReference>
<feature type="domain" description="TIR" evidence="5">
    <location>
        <begin position="11"/>
        <end position="176"/>
    </location>
</feature>
<gene>
    <name evidence="6" type="primary">N</name>
    <name evidence="6" type="ORF">CR513_08840</name>
</gene>
<dbReference type="EMBL" id="QJKJ01001550">
    <property type="protein sequence ID" value="RDY07086.1"/>
    <property type="molecule type" value="Genomic_DNA"/>
</dbReference>
<dbReference type="PANTHER" id="PTHR11017:SF480">
    <property type="entry name" value="DISEASE RESISTANCE PROTEIN (TIR-NBS-LRR CLASS)"/>
    <property type="match status" value="1"/>
</dbReference>
<dbReference type="Gene3D" id="1.10.8.430">
    <property type="entry name" value="Helical domain of apoptotic protease-activating factors"/>
    <property type="match status" value="1"/>
</dbReference>
<dbReference type="InterPro" id="IPR027417">
    <property type="entry name" value="P-loop_NTPase"/>
</dbReference>
<dbReference type="InterPro" id="IPR058546">
    <property type="entry name" value="RPS4B/Roq1-like_LRR"/>
</dbReference>
<dbReference type="SUPFAM" id="SSF52058">
    <property type="entry name" value="L domain-like"/>
    <property type="match status" value="1"/>
</dbReference>
<dbReference type="SUPFAM" id="SSF52200">
    <property type="entry name" value="Toll/Interleukin receptor TIR domain"/>
    <property type="match status" value="1"/>
</dbReference>
<evidence type="ECO:0000256" key="1">
    <source>
        <dbReference type="ARBA" id="ARBA00022614"/>
    </source>
</evidence>
<evidence type="ECO:0000256" key="3">
    <source>
        <dbReference type="ARBA" id="ARBA00022821"/>
    </source>
</evidence>
<sequence length="1054" mass="119556">MSSTTIPTLEWKYDVFLSFRGEDTRTGFTGNLYNALHQKGINTFIDDQELRKGEQITPALMHAIQNSRIAIVVFSSNYASSTFCLEELANIMEGIDHKGRLVWPVFYQVDPSHVRHQQGSYAQALAMHETKITDMERIKRWRFALQEAANLSGWHFKHGYEYEFIRKIIQEVSKEIDRSPLYVAKYPVGLESRVQKIASLLDVGLNDQVHMVGIYGMGGIGKTTLACAVYNFIADKFDSLCFVADIRENSVKHGLVQLQETLLSDLVGEKDAKLWNINKGIPIIKNRLCQKKILLVLDDVDKLEQLEALAGGLDWFGSGSRIIITTRDKHLLHVYGVEKIYEVEGLNHKEAMELFSWCAFKSKEVNPNYMDILKRATLYSNGLPLSLEIISSDLFGKTVSEWNSALDTYERIPHQNVQGILRVSYDGLKEFEKEIFLDIACFFKGYKLSDVISILHSGRGSPIDYVIQVLVDKCLIKIVHCHVRMHDLIEDMGKEIVRQESPLKPGERSRLWFSKDILHVFKENKGSDKTEIIMLHLLKDKEVQWDGNALKKMENLKILVVENAHFSRGPSHLPKTLRVLKWWGYPEPLLPVHCDPKKFVILDLSMSFFSFDNQLIMKFKSLSEMKLSGCKLLKQVPDLSGAPNLKKLHLDGCKNLVEVHDSIGFLHKLEVLNLDYCTSLRVLPRGINLTSLETLSLRICTSLESFPEILGKMENIRYVYLSESGIRELPFSVGNLVGLTMMTLNGCKGLLELPSSIFMFPKLEILQANNCKGLAQIKEDKGGQEQETVSSNVRIPFERNASFGHCCLTDEFLATLLPCLHHVTRLYLIRNSITILPSCISACHSLTELYLDGCKELREIRGLPPNITRLSAVNCTSLTPQSTGMLLTQALHRSGDTCFCFPVPGLTIQNLFNHFSSGTSLSFWFRGQFPMITLCVVGALDTCGCCVLDLFLNGSQKFPGYFKFMTIDDSIQTNHIILFNLQLQFHSDEFETLHTLNGWNHAEISFSENVRRDVEWMGVYVKEQKTSMPDIRFTDPHKILTPPSNGSPKLVTSS</sequence>
<dbReference type="SMART" id="SM00255">
    <property type="entry name" value="TIR"/>
    <property type="match status" value="1"/>
</dbReference>
<dbReference type="PRINTS" id="PR00364">
    <property type="entry name" value="DISEASERSIST"/>
</dbReference>
<feature type="non-terminal residue" evidence="6">
    <location>
        <position position="1054"/>
    </location>
</feature>
<dbReference type="InterPro" id="IPR035897">
    <property type="entry name" value="Toll_tir_struct_dom_sf"/>
</dbReference>
<dbReference type="Pfam" id="PF00931">
    <property type="entry name" value="NB-ARC"/>
    <property type="match status" value="1"/>
</dbReference>
<dbReference type="Gene3D" id="3.40.50.10140">
    <property type="entry name" value="Toll/interleukin-1 receptor homology (TIR) domain"/>
    <property type="match status" value="1"/>
</dbReference>
<proteinExistence type="predicted"/>
<dbReference type="FunFam" id="3.40.50.10140:FF:000007">
    <property type="entry name" value="Disease resistance protein (TIR-NBS-LRR class)"/>
    <property type="match status" value="1"/>
</dbReference>
<dbReference type="Pfam" id="PF23286">
    <property type="entry name" value="LRR_13"/>
    <property type="match status" value="1"/>
</dbReference>
<dbReference type="GO" id="GO:0007165">
    <property type="term" value="P:signal transduction"/>
    <property type="evidence" value="ECO:0007669"/>
    <property type="project" value="InterPro"/>
</dbReference>
<dbReference type="InterPro" id="IPR002182">
    <property type="entry name" value="NB-ARC"/>
</dbReference>
<name>A0A371HWB0_MUCPR</name>
<dbReference type="InterPro" id="IPR058192">
    <property type="entry name" value="WHD_ROQ1-like"/>
</dbReference>
<dbReference type="InterPro" id="IPR000157">
    <property type="entry name" value="TIR_dom"/>
</dbReference>
<dbReference type="PANTHER" id="PTHR11017">
    <property type="entry name" value="LEUCINE-RICH REPEAT-CONTAINING PROTEIN"/>
    <property type="match status" value="1"/>
</dbReference>
<dbReference type="SUPFAM" id="SSF46785">
    <property type="entry name" value="Winged helix' DNA-binding domain"/>
    <property type="match status" value="1"/>
</dbReference>
<dbReference type="GO" id="GO:0006952">
    <property type="term" value="P:defense response"/>
    <property type="evidence" value="ECO:0007669"/>
    <property type="project" value="UniProtKB-KW"/>
</dbReference>
<comment type="caution">
    <text evidence="6">The sequence shown here is derived from an EMBL/GenBank/DDBJ whole genome shotgun (WGS) entry which is preliminary data.</text>
</comment>
<keyword evidence="4" id="KW-0520">NAD</keyword>